<organism evidence="2 3">
    <name type="scientific">Araneus ventricosus</name>
    <name type="common">Orbweaver spider</name>
    <name type="synonym">Epeira ventricosa</name>
    <dbReference type="NCBI Taxonomy" id="182803"/>
    <lineage>
        <taxon>Eukaryota</taxon>
        <taxon>Metazoa</taxon>
        <taxon>Ecdysozoa</taxon>
        <taxon>Arthropoda</taxon>
        <taxon>Chelicerata</taxon>
        <taxon>Arachnida</taxon>
        <taxon>Araneae</taxon>
        <taxon>Araneomorphae</taxon>
        <taxon>Entelegynae</taxon>
        <taxon>Araneoidea</taxon>
        <taxon>Araneidae</taxon>
        <taxon>Araneus</taxon>
    </lineage>
</organism>
<dbReference type="Proteomes" id="UP000499080">
    <property type="component" value="Unassembled WGS sequence"/>
</dbReference>
<comment type="caution">
    <text evidence="2">The sequence shown here is derived from an EMBL/GenBank/DDBJ whole genome shotgun (WGS) entry which is preliminary data.</text>
</comment>
<dbReference type="GO" id="GO:0048168">
    <property type="term" value="P:regulation of neuronal synaptic plasticity"/>
    <property type="evidence" value="ECO:0007669"/>
    <property type="project" value="TreeGrafter"/>
</dbReference>
<reference evidence="2 3" key="1">
    <citation type="journal article" date="2019" name="Sci. Rep.">
        <title>Orb-weaving spider Araneus ventricosus genome elucidates the spidroin gene catalogue.</title>
        <authorList>
            <person name="Kono N."/>
            <person name="Nakamura H."/>
            <person name="Ohtoshi R."/>
            <person name="Moran D.A.P."/>
            <person name="Shinohara A."/>
            <person name="Yoshida Y."/>
            <person name="Fujiwara M."/>
            <person name="Mori M."/>
            <person name="Tomita M."/>
            <person name="Arakawa K."/>
        </authorList>
    </citation>
    <scope>NUCLEOTIDE SEQUENCE [LARGE SCALE GENOMIC DNA]</scope>
</reference>
<evidence type="ECO:0000313" key="3">
    <source>
        <dbReference type="Proteomes" id="UP000499080"/>
    </source>
</evidence>
<dbReference type="GO" id="GO:0030425">
    <property type="term" value="C:dendrite"/>
    <property type="evidence" value="ECO:0007669"/>
    <property type="project" value="TreeGrafter"/>
</dbReference>
<dbReference type="PANTHER" id="PTHR13109:SF7">
    <property type="entry name" value="NEUROCHONDRIN"/>
    <property type="match status" value="1"/>
</dbReference>
<protein>
    <submittedName>
        <fullName evidence="2">Neurochondrin</fullName>
    </submittedName>
</protein>
<dbReference type="AlphaFoldDB" id="A0A4Y2GCX2"/>
<evidence type="ECO:0000256" key="1">
    <source>
        <dbReference type="ARBA" id="ARBA00006927"/>
    </source>
</evidence>
<dbReference type="OrthoDB" id="1694274at2759"/>
<dbReference type="GO" id="GO:0031175">
    <property type="term" value="P:neuron projection development"/>
    <property type="evidence" value="ECO:0007669"/>
    <property type="project" value="TreeGrafter"/>
</dbReference>
<sequence length="670" mass="76123">METVLKCKTAWEAARTDTEKFAALMVIAKFLRSENLSESEKKDVFDIIGFEFLHRLCNTEDDSNEPVSPFKTLAFAILSCFCLNTEVLKDPQMLLFIPSIMDVLKSNVLQDTVNDATDIVAAMISNNEARDQLVEAGLIRALLNQYKKSNEDKILAMIVMVILQSEKCKSDDVTELLLMLVEEFQTDETLKKFELCNYLTSILLKHSDCLTLENSLVLQKGLINILQSKVKKAYRDSALKLSGIIIHKFGSQWFSENSEPSKLFFTILVQITSVEVCMLLETLSVEEIGKELFLLSSCYCILERIIGIMVDETMFQSNRPHTEQFCNSINMSFKSIVGFLKKLSNDWKSDGSLQKLPNCEDIIVATIRVLCCWLAEETFALQEEVLEILPFILEVCKKSTSSPSYCKDSSECNVLQFFIPPLCHLTADDRARKVLLDNDLLTVLFKHMEQLWKTFEKETSLTTLCGIFLNIVVLDSKLVSETEEFFVFLKFLFSALPQLTPKHDILPLKANFAVLGLMVTRQFYKKVKSCETSFYGFLSSSVKFLWDAHSAEDINGMSSFCITREYREVWGEIMELWFLGMQALSTLLPLMPWIAGFLVESGWPQHIISSFARVGERGLEGNIKSTYQAFLSALVKVSDMAAITLINCDSIKVCQKHKMTELENLLIKSL</sequence>
<dbReference type="SUPFAM" id="SSF48371">
    <property type="entry name" value="ARM repeat"/>
    <property type="match status" value="1"/>
</dbReference>
<name>A0A4Y2GCX2_ARAVE</name>
<dbReference type="Pfam" id="PF05536">
    <property type="entry name" value="Neurochondrin"/>
    <property type="match status" value="1"/>
</dbReference>
<evidence type="ECO:0000313" key="2">
    <source>
        <dbReference type="EMBL" id="GBM51231.1"/>
    </source>
</evidence>
<comment type="similarity">
    <text evidence="1">Belongs to the neurochondrin family.</text>
</comment>
<dbReference type="Gene3D" id="1.25.10.10">
    <property type="entry name" value="Leucine-rich Repeat Variant"/>
    <property type="match status" value="1"/>
</dbReference>
<gene>
    <name evidence="2" type="primary">Neurochondrin</name>
    <name evidence="2" type="ORF">AVEN_73844_1</name>
</gene>
<dbReference type="InterPro" id="IPR016024">
    <property type="entry name" value="ARM-type_fold"/>
</dbReference>
<dbReference type="EMBL" id="BGPR01001329">
    <property type="protein sequence ID" value="GBM51231.1"/>
    <property type="molecule type" value="Genomic_DNA"/>
</dbReference>
<dbReference type="InterPro" id="IPR011989">
    <property type="entry name" value="ARM-like"/>
</dbReference>
<dbReference type="PANTHER" id="PTHR13109">
    <property type="entry name" value="NEUROCHONDRIN"/>
    <property type="match status" value="1"/>
</dbReference>
<accession>A0A4Y2GCX2</accession>
<proteinExistence type="inferred from homology"/>
<keyword evidence="3" id="KW-1185">Reference proteome</keyword>
<dbReference type="InterPro" id="IPR008709">
    <property type="entry name" value="Neurochondrin"/>
</dbReference>